<evidence type="ECO:0000256" key="1">
    <source>
        <dbReference type="SAM" id="MobiDB-lite"/>
    </source>
</evidence>
<dbReference type="Proteomes" id="UP000305095">
    <property type="component" value="Unassembled WGS sequence"/>
</dbReference>
<organism evidence="2 3">
    <name type="scientific">Bradyrhizobium elkanii</name>
    <dbReference type="NCBI Taxonomy" id="29448"/>
    <lineage>
        <taxon>Bacteria</taxon>
        <taxon>Pseudomonadati</taxon>
        <taxon>Pseudomonadota</taxon>
        <taxon>Alphaproteobacteria</taxon>
        <taxon>Hyphomicrobiales</taxon>
        <taxon>Nitrobacteraceae</taxon>
        <taxon>Bradyrhizobium</taxon>
    </lineage>
</organism>
<evidence type="ECO:0000313" key="2">
    <source>
        <dbReference type="EMBL" id="TKV78763.1"/>
    </source>
</evidence>
<gene>
    <name evidence="2" type="ORF">FDV58_23890</name>
</gene>
<feature type="region of interest" description="Disordered" evidence="1">
    <location>
        <begin position="33"/>
        <end position="65"/>
    </location>
</feature>
<proteinExistence type="predicted"/>
<reference evidence="2 3" key="1">
    <citation type="submission" date="2019-05" db="EMBL/GenBank/DDBJ databases">
        <title>Draft Genome of Bradyrhizobium elkanii strain SEMIA 938, Used in Commercial Inoculants for Lupinus spp. in Brazil.</title>
        <authorList>
            <person name="Hungria M."/>
            <person name="Delamuta J.R.M."/>
            <person name="Ribeiro R.A."/>
            <person name="Nogueira M.A."/>
        </authorList>
    </citation>
    <scope>NUCLEOTIDE SEQUENCE [LARGE SCALE GENOMIC DNA]</scope>
    <source>
        <strain evidence="2 3">Semia 938</strain>
    </source>
</reference>
<dbReference type="AlphaFoldDB" id="A0A4U6RX02"/>
<comment type="caution">
    <text evidence="2">The sequence shown here is derived from an EMBL/GenBank/DDBJ whole genome shotgun (WGS) entry which is preliminary data.</text>
</comment>
<dbReference type="EMBL" id="SZZP01000015">
    <property type="protein sequence ID" value="TKV78763.1"/>
    <property type="molecule type" value="Genomic_DNA"/>
</dbReference>
<name>A0A4U6RX02_BRAEL</name>
<sequence>MPAVSRHRSPDHLRAIRPQGRARLARAACRARAFSSEVDTGSREENASKQESRASVLIQSEPKML</sequence>
<feature type="compositionally biased region" description="Basic and acidic residues" evidence="1">
    <location>
        <begin position="40"/>
        <end position="52"/>
    </location>
</feature>
<accession>A0A4U6RX02</accession>
<evidence type="ECO:0000313" key="3">
    <source>
        <dbReference type="Proteomes" id="UP000305095"/>
    </source>
</evidence>
<protein>
    <submittedName>
        <fullName evidence="2">Uncharacterized protein</fullName>
    </submittedName>
</protein>